<feature type="region of interest" description="Disordered" evidence="1">
    <location>
        <begin position="132"/>
        <end position="158"/>
    </location>
</feature>
<feature type="region of interest" description="Disordered" evidence="1">
    <location>
        <begin position="28"/>
        <end position="58"/>
    </location>
</feature>
<organism evidence="2 3">
    <name type="scientific">Protopolystoma xenopodis</name>
    <dbReference type="NCBI Taxonomy" id="117903"/>
    <lineage>
        <taxon>Eukaryota</taxon>
        <taxon>Metazoa</taxon>
        <taxon>Spiralia</taxon>
        <taxon>Lophotrochozoa</taxon>
        <taxon>Platyhelminthes</taxon>
        <taxon>Monogenea</taxon>
        <taxon>Polyopisthocotylea</taxon>
        <taxon>Polystomatidea</taxon>
        <taxon>Polystomatidae</taxon>
        <taxon>Protopolystoma</taxon>
    </lineage>
</organism>
<protein>
    <submittedName>
        <fullName evidence="2">Uncharacterized protein</fullName>
    </submittedName>
</protein>
<dbReference type="AlphaFoldDB" id="A0A3S5A308"/>
<evidence type="ECO:0000256" key="1">
    <source>
        <dbReference type="SAM" id="MobiDB-lite"/>
    </source>
</evidence>
<sequence length="184" mass="20141">MSEQVSANGQSKASLLNNLKPVASYTATREMAKKMQPPSPLPATNTTGTGFLTSAGPDSETTVCGNADGARMQISHSSHILPTVNAKQFELQPQLTTLKDVQMKQKTNVPALVVSGEEMNREKGLNSAINLRASPPASQSHQQQQQQKTMFSNEFRDAETSEETQKQLVILMNTHTYLLWVKVI</sequence>
<accession>A0A3S5A308</accession>
<dbReference type="EMBL" id="CAAALY010009349">
    <property type="protein sequence ID" value="VEL10560.1"/>
    <property type="molecule type" value="Genomic_DNA"/>
</dbReference>
<comment type="caution">
    <text evidence="2">The sequence shown here is derived from an EMBL/GenBank/DDBJ whole genome shotgun (WGS) entry which is preliminary data.</text>
</comment>
<name>A0A3S5A308_9PLAT</name>
<dbReference type="Proteomes" id="UP000784294">
    <property type="component" value="Unassembled WGS sequence"/>
</dbReference>
<evidence type="ECO:0000313" key="3">
    <source>
        <dbReference type="Proteomes" id="UP000784294"/>
    </source>
</evidence>
<feature type="compositionally biased region" description="Polar residues" evidence="1">
    <location>
        <begin position="42"/>
        <end position="52"/>
    </location>
</feature>
<feature type="compositionally biased region" description="Low complexity" evidence="1">
    <location>
        <begin position="138"/>
        <end position="147"/>
    </location>
</feature>
<reference evidence="2" key="1">
    <citation type="submission" date="2018-11" db="EMBL/GenBank/DDBJ databases">
        <authorList>
            <consortium name="Pathogen Informatics"/>
        </authorList>
    </citation>
    <scope>NUCLEOTIDE SEQUENCE</scope>
</reference>
<gene>
    <name evidence="2" type="ORF">PXEA_LOCUS4000</name>
</gene>
<evidence type="ECO:0000313" key="2">
    <source>
        <dbReference type="EMBL" id="VEL10560.1"/>
    </source>
</evidence>
<proteinExistence type="predicted"/>
<keyword evidence="3" id="KW-1185">Reference proteome</keyword>